<dbReference type="Proteomes" id="UP000269221">
    <property type="component" value="Unassembled WGS sequence"/>
</dbReference>
<gene>
    <name evidence="2" type="ORF">DUI87_31396</name>
</gene>
<evidence type="ECO:0000256" key="1">
    <source>
        <dbReference type="SAM" id="MobiDB-lite"/>
    </source>
</evidence>
<accession>A0A3M0ITW8</accession>
<proteinExistence type="predicted"/>
<evidence type="ECO:0000313" key="3">
    <source>
        <dbReference type="Proteomes" id="UP000269221"/>
    </source>
</evidence>
<sequence length="111" mass="12195">MQHHSPPSLDPAIQPVPNPAQSAPVQAMSCQLFQEYAVGDSVKGLAEVQIDNIHSLSCIHQAGHLVMNGDQVGQTRPTPPKPMLAGSDTLAILYVVHYDTQYKLFHYLTEY</sequence>
<evidence type="ECO:0000313" key="2">
    <source>
        <dbReference type="EMBL" id="RMB92284.1"/>
    </source>
</evidence>
<name>A0A3M0ITW8_HIRRU</name>
<keyword evidence="3" id="KW-1185">Reference proteome</keyword>
<dbReference type="EMBL" id="QRBI01000230">
    <property type="protein sequence ID" value="RMB92284.1"/>
    <property type="molecule type" value="Genomic_DNA"/>
</dbReference>
<comment type="caution">
    <text evidence="2">The sequence shown here is derived from an EMBL/GenBank/DDBJ whole genome shotgun (WGS) entry which is preliminary data.</text>
</comment>
<reference evidence="2 3" key="1">
    <citation type="submission" date="2018-07" db="EMBL/GenBank/DDBJ databases">
        <title>A high quality draft genome assembly of the barn swallow (H. rustica rustica).</title>
        <authorList>
            <person name="Formenti G."/>
            <person name="Chiara M."/>
            <person name="Poveda L."/>
            <person name="Francoijs K.-J."/>
            <person name="Bonisoli-Alquati A."/>
            <person name="Canova L."/>
            <person name="Gianfranceschi L."/>
            <person name="Horner D.S."/>
            <person name="Saino N."/>
        </authorList>
    </citation>
    <scope>NUCLEOTIDE SEQUENCE [LARGE SCALE GENOMIC DNA]</scope>
    <source>
        <strain evidence="2">Chelidonia</strain>
        <tissue evidence="2">Blood</tissue>
    </source>
</reference>
<protein>
    <submittedName>
        <fullName evidence="2">Uncharacterized protein</fullName>
    </submittedName>
</protein>
<dbReference type="OrthoDB" id="9221392at2759"/>
<dbReference type="AlphaFoldDB" id="A0A3M0ITW8"/>
<feature type="region of interest" description="Disordered" evidence="1">
    <location>
        <begin position="1"/>
        <end position="22"/>
    </location>
</feature>
<organism evidence="2 3">
    <name type="scientific">Hirundo rustica rustica</name>
    <dbReference type="NCBI Taxonomy" id="333673"/>
    <lineage>
        <taxon>Eukaryota</taxon>
        <taxon>Metazoa</taxon>
        <taxon>Chordata</taxon>
        <taxon>Craniata</taxon>
        <taxon>Vertebrata</taxon>
        <taxon>Euteleostomi</taxon>
        <taxon>Archelosauria</taxon>
        <taxon>Archosauria</taxon>
        <taxon>Dinosauria</taxon>
        <taxon>Saurischia</taxon>
        <taxon>Theropoda</taxon>
        <taxon>Coelurosauria</taxon>
        <taxon>Aves</taxon>
        <taxon>Neognathae</taxon>
        <taxon>Neoaves</taxon>
        <taxon>Telluraves</taxon>
        <taxon>Australaves</taxon>
        <taxon>Passeriformes</taxon>
        <taxon>Sylvioidea</taxon>
        <taxon>Hirundinidae</taxon>
        <taxon>Hirundo</taxon>
    </lineage>
</organism>